<dbReference type="RefSeq" id="WP_088645940.1">
    <property type="nucleotide sequence ID" value="NZ_MZMV01000043.1"/>
</dbReference>
<dbReference type="OrthoDB" id="9801817at2"/>
<dbReference type="FunFam" id="3.40.50.720:FF:000311">
    <property type="entry name" value="Ornithine cyclodeaminase"/>
    <property type="match status" value="1"/>
</dbReference>
<dbReference type="PIRSF" id="PIRSF001439">
    <property type="entry name" value="CryM"/>
    <property type="match status" value="1"/>
</dbReference>
<evidence type="ECO:0000256" key="1">
    <source>
        <dbReference type="ARBA" id="ARBA00008903"/>
    </source>
</evidence>
<dbReference type="GO" id="GO:0005737">
    <property type="term" value="C:cytoplasm"/>
    <property type="evidence" value="ECO:0007669"/>
    <property type="project" value="TreeGrafter"/>
</dbReference>
<evidence type="ECO:0008006" key="4">
    <source>
        <dbReference type="Google" id="ProtNLM"/>
    </source>
</evidence>
<accession>A0A246RIY8</accession>
<proteinExistence type="inferred from homology"/>
<dbReference type="SUPFAM" id="SSF51735">
    <property type="entry name" value="NAD(P)-binding Rossmann-fold domains"/>
    <property type="match status" value="1"/>
</dbReference>
<evidence type="ECO:0000313" key="2">
    <source>
        <dbReference type="EMBL" id="OWV03448.1"/>
    </source>
</evidence>
<name>A0A246RIY8_9ACTN</name>
<dbReference type="Gene3D" id="3.30.1780.10">
    <property type="entry name" value="ornithine cyclodeaminase, domain 1"/>
    <property type="match status" value="1"/>
</dbReference>
<sequence length="338" mass="34921">MIVIDGETVRRLLPMADAVDLMRDTFRRYSGGRVVQPVRHMVRSPGGEVLAVMPAHVAAPDPATTAEPYAGYGLKTVLIKPDNAARGLPVHVGLVLVFDPDTGLPAALVDAAALTAIRTAAASAAATDALARPDATVLAVLGAGVQARSHLRAVGVVRQVKEVRVWNHRPASAHALADWARDQLDLDVTVAGTVPAAVADADVICTVTAAAEPVLPAAPVAAGTHINAVGSSFAHRRELAGDLVGRCAVFVDSRESARAEAGDLLLAAREGHFRIEAVRAEVGEVLGGDHPGRSSTGEITLFKSLGLAAQDVVTGFAVYRRAVAAGAGQRVELRGDGS</sequence>
<dbReference type="InterPro" id="IPR023401">
    <property type="entry name" value="ODC_N"/>
</dbReference>
<reference evidence="2 3" key="1">
    <citation type="submission" date="2017-03" db="EMBL/GenBank/DDBJ databases">
        <title>Whole genome sequence of Micromonospora wenchangensis, isolated from mangrove soil.</title>
        <authorList>
            <person name="Yang H."/>
        </authorList>
    </citation>
    <scope>NUCLEOTIDE SEQUENCE [LARGE SCALE GENOMIC DNA]</scope>
    <source>
        <strain evidence="2 3">CCTCC AA 2012002</strain>
    </source>
</reference>
<dbReference type="GO" id="GO:0019752">
    <property type="term" value="P:carboxylic acid metabolic process"/>
    <property type="evidence" value="ECO:0007669"/>
    <property type="project" value="UniProtKB-ARBA"/>
</dbReference>
<dbReference type="PANTHER" id="PTHR13812">
    <property type="entry name" value="KETIMINE REDUCTASE MU-CRYSTALLIN"/>
    <property type="match status" value="1"/>
</dbReference>
<dbReference type="AlphaFoldDB" id="A0A246RIY8"/>
<comment type="caution">
    <text evidence="2">The sequence shown here is derived from an EMBL/GenBank/DDBJ whole genome shotgun (WGS) entry which is preliminary data.</text>
</comment>
<gene>
    <name evidence="2" type="ORF">B5D80_22680</name>
</gene>
<organism evidence="2 3">
    <name type="scientific">Micromonospora wenchangensis</name>
    <dbReference type="NCBI Taxonomy" id="1185415"/>
    <lineage>
        <taxon>Bacteria</taxon>
        <taxon>Bacillati</taxon>
        <taxon>Actinomycetota</taxon>
        <taxon>Actinomycetes</taxon>
        <taxon>Micromonosporales</taxon>
        <taxon>Micromonosporaceae</taxon>
        <taxon>Micromonospora</taxon>
    </lineage>
</organism>
<dbReference type="EMBL" id="MZMV01000043">
    <property type="protein sequence ID" value="OWV03448.1"/>
    <property type="molecule type" value="Genomic_DNA"/>
</dbReference>
<evidence type="ECO:0000313" key="3">
    <source>
        <dbReference type="Proteomes" id="UP000197174"/>
    </source>
</evidence>
<keyword evidence="3" id="KW-1185">Reference proteome</keyword>
<dbReference type="Gene3D" id="3.40.50.720">
    <property type="entry name" value="NAD(P)-binding Rossmann-like Domain"/>
    <property type="match status" value="1"/>
</dbReference>
<protein>
    <recommendedName>
        <fullName evidence="4">Ornithine cyclodeaminase</fullName>
    </recommendedName>
</protein>
<comment type="similarity">
    <text evidence="1">Belongs to the ornithine cyclodeaminase/mu-crystallin family.</text>
</comment>
<dbReference type="Pfam" id="PF02423">
    <property type="entry name" value="OCD_Mu_crystall"/>
    <property type="match status" value="1"/>
</dbReference>
<dbReference type="PANTHER" id="PTHR13812:SF19">
    <property type="entry name" value="KETIMINE REDUCTASE MU-CRYSTALLIN"/>
    <property type="match status" value="1"/>
</dbReference>
<dbReference type="InterPro" id="IPR003462">
    <property type="entry name" value="ODC_Mu_crystall"/>
</dbReference>
<dbReference type="InterPro" id="IPR036291">
    <property type="entry name" value="NAD(P)-bd_dom_sf"/>
</dbReference>
<dbReference type="Proteomes" id="UP000197174">
    <property type="component" value="Unassembled WGS sequence"/>
</dbReference>
<dbReference type="GO" id="GO:0016491">
    <property type="term" value="F:oxidoreductase activity"/>
    <property type="evidence" value="ECO:0007669"/>
    <property type="project" value="UniProtKB-ARBA"/>
</dbReference>